<evidence type="ECO:0000313" key="1">
    <source>
        <dbReference type="EMBL" id="KKL36380.1"/>
    </source>
</evidence>
<dbReference type="AlphaFoldDB" id="A0ABD4AQG5"/>
<dbReference type="Proteomes" id="UP000034400">
    <property type="component" value="Unassembled WGS sequence"/>
</dbReference>
<dbReference type="EMBL" id="LASD01000010">
    <property type="protein sequence ID" value="KKL36380.1"/>
    <property type="molecule type" value="Genomic_DNA"/>
</dbReference>
<organism evidence="1 2">
    <name type="scientific">Burkholderia contaminans LMG 23361</name>
    <dbReference type="NCBI Taxonomy" id="1334628"/>
    <lineage>
        <taxon>Bacteria</taxon>
        <taxon>Pseudomonadati</taxon>
        <taxon>Pseudomonadota</taxon>
        <taxon>Betaproteobacteria</taxon>
        <taxon>Burkholderiales</taxon>
        <taxon>Burkholderiaceae</taxon>
        <taxon>Burkholderia</taxon>
        <taxon>Burkholderia cepacia complex</taxon>
    </lineage>
</organism>
<protein>
    <recommendedName>
        <fullName evidence="3">Threonine/Serine exporter ThrE domain-containing protein</fullName>
    </recommendedName>
</protein>
<reference evidence="1 2" key="1">
    <citation type="submission" date="2015-03" db="EMBL/GenBank/DDBJ databases">
        <title>Draft genome sequences of the Burkholderia contaminans strains LMG 23361 and FFH2055 and Burkholderia cenocepacia K56-2.</title>
        <authorList>
            <person name="Bloodworth R.A."/>
            <person name="Selin C."/>
            <person name="Lopez De Volder M.A."/>
            <person name="Degrossi J."/>
            <person name="Drevinek P."/>
            <person name="Galanternik L."/>
            <person name="Cardona S.T."/>
        </authorList>
    </citation>
    <scope>NUCLEOTIDE SEQUENCE [LARGE SCALE GENOMIC DNA]</scope>
    <source>
        <strain evidence="1 2">LMG 23361</strain>
    </source>
</reference>
<evidence type="ECO:0000313" key="2">
    <source>
        <dbReference type="Proteomes" id="UP000034400"/>
    </source>
</evidence>
<accession>A0ABD4AQG5</accession>
<gene>
    <name evidence="1" type="ORF">WR31_24565</name>
</gene>
<sequence length="120" mass="12281">MLDMKMGIVPGWLLAAVIANAIGEFPLDLCAAGAAIGIGLSVAAFTRSSTDLSAATLPVIILLMRYVVLPPLQGSAPQETAWLEELVQPLVSAPGLTLVSLGSILGSYLAGLRYATTGEG</sequence>
<comment type="caution">
    <text evidence="1">The sequence shown here is derived from an EMBL/GenBank/DDBJ whole genome shotgun (WGS) entry which is preliminary data.</text>
</comment>
<name>A0ABD4AQG5_9BURK</name>
<proteinExistence type="predicted"/>
<evidence type="ECO:0008006" key="3">
    <source>
        <dbReference type="Google" id="ProtNLM"/>
    </source>
</evidence>